<dbReference type="EMBL" id="JBBJBU010000001">
    <property type="protein sequence ID" value="KAK7207279.1"/>
    <property type="molecule type" value="Genomic_DNA"/>
</dbReference>
<keyword evidence="7" id="KW-1185">Reference proteome</keyword>
<dbReference type="PIRSF" id="PIRSF000777">
    <property type="entry name" value="RNA_polIII_C31"/>
    <property type="match status" value="1"/>
</dbReference>
<evidence type="ECO:0000256" key="2">
    <source>
        <dbReference type="ARBA" id="ARBA00008352"/>
    </source>
</evidence>
<gene>
    <name evidence="6" type="ORF">BZA70DRAFT_8308</name>
</gene>
<keyword evidence="6" id="KW-0240">DNA-directed RNA polymerase</keyword>
<evidence type="ECO:0000256" key="3">
    <source>
        <dbReference type="ARBA" id="ARBA00023242"/>
    </source>
</evidence>
<reference evidence="6 7" key="1">
    <citation type="submission" date="2024-03" db="EMBL/GenBank/DDBJ databases">
        <title>Genome-scale model development and genomic sequencing of the oleaginous clade Lipomyces.</title>
        <authorList>
            <consortium name="Lawrence Berkeley National Laboratory"/>
            <person name="Czajka J.J."/>
            <person name="Han Y."/>
            <person name="Kim J."/>
            <person name="Mondo S.J."/>
            <person name="Hofstad B.A."/>
            <person name="Robles A."/>
            <person name="Haridas S."/>
            <person name="Riley R."/>
            <person name="LaButti K."/>
            <person name="Pangilinan J."/>
            <person name="Andreopoulos W."/>
            <person name="Lipzen A."/>
            <person name="Yan J."/>
            <person name="Wang M."/>
            <person name="Ng V."/>
            <person name="Grigoriev I.V."/>
            <person name="Spatafora J.W."/>
            <person name="Magnuson J.K."/>
            <person name="Baker S.E."/>
            <person name="Pomraning K.R."/>
        </authorList>
    </citation>
    <scope>NUCLEOTIDE SEQUENCE [LARGE SCALE GENOMIC DNA]</scope>
    <source>
        <strain evidence="6 7">Phaff 52-87</strain>
    </source>
</reference>
<feature type="region of interest" description="Disordered" evidence="5">
    <location>
        <begin position="1"/>
        <end position="20"/>
    </location>
</feature>
<keyword evidence="3 4" id="KW-0539">Nucleus</keyword>
<feature type="compositionally biased region" description="Gly residues" evidence="5">
    <location>
        <begin position="1"/>
        <end position="14"/>
    </location>
</feature>
<name>A0ABR1FBQ3_9ASCO</name>
<feature type="region of interest" description="Disordered" evidence="5">
    <location>
        <begin position="157"/>
        <end position="217"/>
    </location>
</feature>
<comment type="caution">
    <text evidence="6">The sequence shown here is derived from an EMBL/GenBank/DDBJ whole genome shotgun (WGS) entry which is preliminary data.</text>
</comment>
<dbReference type="GeneID" id="90040960"/>
<evidence type="ECO:0000256" key="1">
    <source>
        <dbReference type="ARBA" id="ARBA00004123"/>
    </source>
</evidence>
<evidence type="ECO:0000313" key="6">
    <source>
        <dbReference type="EMBL" id="KAK7207279.1"/>
    </source>
</evidence>
<dbReference type="GO" id="GO:0000428">
    <property type="term" value="C:DNA-directed RNA polymerase complex"/>
    <property type="evidence" value="ECO:0007669"/>
    <property type="project" value="UniProtKB-KW"/>
</dbReference>
<feature type="compositionally biased region" description="Acidic residues" evidence="5">
    <location>
        <begin position="165"/>
        <end position="193"/>
    </location>
</feature>
<dbReference type="Proteomes" id="UP001498771">
    <property type="component" value="Unassembled WGS sequence"/>
</dbReference>
<comment type="subunit">
    <text evidence="4">Component of the RNA polymerase III (Pol III) complex.</text>
</comment>
<dbReference type="RefSeq" id="XP_064770312.1">
    <property type="nucleotide sequence ID" value="XM_064915448.1"/>
</dbReference>
<dbReference type="InterPro" id="IPR024661">
    <property type="entry name" value="RNA_pol_III_Rpc31"/>
</dbReference>
<dbReference type="Pfam" id="PF11705">
    <property type="entry name" value="RNA_pol_3_Rpc31"/>
    <property type="match status" value="1"/>
</dbReference>
<comment type="similarity">
    <text evidence="2 4">Belongs to the eukaryotic RPC7 RNA polymerase subunit family.</text>
</comment>
<sequence length="217" mass="24234">MSFRGGRGGPGGRPGPIYGLDIKPDFTPSERYPKFALPVQAPLTDFERRCVRQLLQFQQEVSGSAFYVLEKKNGTVEYEGGINDGIKRYSDRFLKKRKTGKAVTDHPYIAEFFPQELHSALGLKSSGKQKPIKLDLAEHKKHILEAVIMNTGDDEVAGASTGAVAEDENEVEEDDMDDQEDEDEFEEDEEGDYNAEKYFDDGEDDYGDDGGDDEAAY</sequence>
<comment type="subcellular location">
    <subcellularLocation>
        <location evidence="1 4">Nucleus</location>
    </subcellularLocation>
</comment>
<proteinExistence type="inferred from homology"/>
<dbReference type="PANTHER" id="PTHR15367:SF2">
    <property type="entry name" value="DNA-DIRECTED RNA POLYMERASE III SUBUNIT"/>
    <property type="match status" value="1"/>
</dbReference>
<evidence type="ECO:0000313" key="7">
    <source>
        <dbReference type="Proteomes" id="UP001498771"/>
    </source>
</evidence>
<feature type="compositionally biased region" description="Acidic residues" evidence="5">
    <location>
        <begin position="201"/>
        <end position="217"/>
    </location>
</feature>
<evidence type="ECO:0000256" key="5">
    <source>
        <dbReference type="SAM" id="MobiDB-lite"/>
    </source>
</evidence>
<evidence type="ECO:0000256" key="4">
    <source>
        <dbReference type="PIRNR" id="PIRNR000777"/>
    </source>
</evidence>
<accession>A0ABR1FBQ3</accession>
<keyword evidence="6" id="KW-0804">Transcription</keyword>
<protein>
    <recommendedName>
        <fullName evidence="4">DNA-directed RNA polymerase III subunit</fullName>
    </recommendedName>
</protein>
<comment type="function">
    <text evidence="4">DNA-dependent RNA polymerase catalyzes the transcription of DNA into RNA using the four ribonucleoside triphosphates as substrates. Specific peripheric component of RNA polymerase III which synthesizes small RNAs, such as 5S rRNA and tRNAs.</text>
</comment>
<dbReference type="PANTHER" id="PTHR15367">
    <property type="entry name" value="DNA-DIRECTED RNA POLYMERASE III"/>
    <property type="match status" value="1"/>
</dbReference>
<organism evidence="6 7">
    <name type="scientific">Myxozyma melibiosi</name>
    <dbReference type="NCBI Taxonomy" id="54550"/>
    <lineage>
        <taxon>Eukaryota</taxon>
        <taxon>Fungi</taxon>
        <taxon>Dikarya</taxon>
        <taxon>Ascomycota</taxon>
        <taxon>Saccharomycotina</taxon>
        <taxon>Lipomycetes</taxon>
        <taxon>Lipomycetales</taxon>
        <taxon>Lipomycetaceae</taxon>
        <taxon>Myxozyma</taxon>
    </lineage>
</organism>